<dbReference type="KEGG" id="bcop:JD108_00050"/>
<evidence type="ECO:0000313" key="5">
    <source>
        <dbReference type="Proteomes" id="UP000677234"/>
    </source>
</evidence>
<dbReference type="GO" id="GO:0051213">
    <property type="term" value="F:dioxygenase activity"/>
    <property type="evidence" value="ECO:0007669"/>
    <property type="project" value="UniProtKB-KW"/>
</dbReference>
<proteinExistence type="predicted"/>
<keyword evidence="2" id="KW-0223">Dioxygenase</keyword>
<accession>A0A7T5EKV8</accession>
<dbReference type="Proteomes" id="UP000677234">
    <property type="component" value="Chromosome"/>
</dbReference>
<reference evidence="2 4" key="1">
    <citation type="submission" date="2020-12" db="EMBL/GenBank/DDBJ databases">
        <title>strain FJAT-54423T represents a novel species of the genus Brevibacillus.</title>
        <authorList>
            <person name="Tang R."/>
        </authorList>
    </citation>
    <scope>NUCLEOTIDE SEQUENCE [LARGE SCALE GENOMIC DNA]</scope>
    <source>
        <strain evidence="2 4">FJAT-54423</strain>
    </source>
</reference>
<gene>
    <name evidence="2" type="ORF">JD108_00050</name>
    <name evidence="3" type="ORF">KDJ56_00050</name>
</gene>
<name>A0A7T5EKV8_9BACL</name>
<protein>
    <submittedName>
        <fullName evidence="2">Glyoxalase/bleomycin resistance/dioxygenase family protein</fullName>
    </submittedName>
</protein>
<dbReference type="EMBL" id="CP073708">
    <property type="protein sequence ID" value="QUO41553.1"/>
    <property type="molecule type" value="Genomic_DNA"/>
</dbReference>
<keyword evidence="5" id="KW-1185">Reference proteome</keyword>
<dbReference type="CDD" id="cd06587">
    <property type="entry name" value="VOC"/>
    <property type="match status" value="1"/>
</dbReference>
<dbReference type="InterPro" id="IPR037523">
    <property type="entry name" value="VOC_core"/>
</dbReference>
<dbReference type="EMBL" id="CP066308">
    <property type="protein sequence ID" value="QQE74471.1"/>
    <property type="molecule type" value="Genomic_DNA"/>
</dbReference>
<dbReference type="AlphaFoldDB" id="A0A7T5EKV8"/>
<dbReference type="Gene3D" id="3.10.180.10">
    <property type="entry name" value="2,3-Dihydroxybiphenyl 1,2-Dioxygenase, domain 1"/>
    <property type="match status" value="1"/>
</dbReference>
<evidence type="ECO:0000259" key="1">
    <source>
        <dbReference type="PROSITE" id="PS51819"/>
    </source>
</evidence>
<keyword evidence="2" id="KW-0560">Oxidoreductase</keyword>
<organism evidence="2 4">
    <name type="scientific">Brevibacillus composti</name>
    <dbReference type="NCBI Taxonomy" id="2796470"/>
    <lineage>
        <taxon>Bacteria</taxon>
        <taxon>Bacillati</taxon>
        <taxon>Bacillota</taxon>
        <taxon>Bacilli</taxon>
        <taxon>Bacillales</taxon>
        <taxon>Paenibacillaceae</taxon>
        <taxon>Brevibacillus</taxon>
    </lineage>
</organism>
<sequence>MEMIEVCLETAQLAEVKDFYHGTLGLALLEEEENSFAVQAGATKLCFVRGEGNPFYHFAFNIPENKIEEAIEWLDGRVKLLEEEGDTLVFFPHWNAHSIYFLDPAGNIVEFISRHNLANRREGAFTSQDILCVSEIGMPVDDVMDTIEKMQTVLQLPVWREPTSQFAPLGGEDGLFILVAIGRTWFMSDRAAHAYPLKVTIKGKRNVQTFVKSYHIKVLEESSLSLA</sequence>
<dbReference type="Proteomes" id="UP000595847">
    <property type="component" value="Chromosome"/>
</dbReference>
<dbReference type="InterPro" id="IPR029068">
    <property type="entry name" value="Glyas_Bleomycin-R_OHBP_Dase"/>
</dbReference>
<evidence type="ECO:0000313" key="3">
    <source>
        <dbReference type="EMBL" id="QUO41553.1"/>
    </source>
</evidence>
<reference evidence="3" key="2">
    <citation type="submission" date="2021-04" db="EMBL/GenBank/DDBJ databases">
        <title>Brevibacillus composti FJAT-54423, complete genome.</title>
        <authorList>
            <person name="Tang R."/>
        </authorList>
    </citation>
    <scope>NUCLEOTIDE SEQUENCE</scope>
    <source>
        <strain evidence="3">FJAT-54424</strain>
    </source>
</reference>
<evidence type="ECO:0000313" key="2">
    <source>
        <dbReference type="EMBL" id="QQE74471.1"/>
    </source>
</evidence>
<dbReference type="RefSeq" id="WP_198828050.1">
    <property type="nucleotide sequence ID" value="NZ_CP066308.1"/>
</dbReference>
<dbReference type="PROSITE" id="PS51819">
    <property type="entry name" value="VOC"/>
    <property type="match status" value="1"/>
</dbReference>
<feature type="domain" description="VOC" evidence="1">
    <location>
        <begin position="1"/>
        <end position="114"/>
    </location>
</feature>
<evidence type="ECO:0000313" key="4">
    <source>
        <dbReference type="Proteomes" id="UP000595847"/>
    </source>
</evidence>
<dbReference type="SUPFAM" id="SSF54593">
    <property type="entry name" value="Glyoxalase/Bleomycin resistance protein/Dihydroxybiphenyl dioxygenase"/>
    <property type="match status" value="1"/>
</dbReference>